<dbReference type="OrthoDB" id="3482212at2"/>
<dbReference type="EMBL" id="SMKU01000105">
    <property type="protein sequence ID" value="TDD84099.1"/>
    <property type="molecule type" value="Genomic_DNA"/>
</dbReference>
<protein>
    <submittedName>
        <fullName evidence="1">Uncharacterized protein</fullName>
    </submittedName>
</protein>
<reference evidence="1 2" key="1">
    <citation type="submission" date="2019-03" db="EMBL/GenBank/DDBJ databases">
        <title>Draft genome sequences of novel Actinobacteria.</title>
        <authorList>
            <person name="Sahin N."/>
            <person name="Ay H."/>
            <person name="Saygin H."/>
        </authorList>
    </citation>
    <scope>NUCLEOTIDE SEQUENCE [LARGE SCALE GENOMIC DNA]</scope>
    <source>
        <strain evidence="1 2">H3C3</strain>
    </source>
</reference>
<evidence type="ECO:0000313" key="1">
    <source>
        <dbReference type="EMBL" id="TDD84099.1"/>
    </source>
</evidence>
<comment type="caution">
    <text evidence="1">The sequence shown here is derived from an EMBL/GenBank/DDBJ whole genome shotgun (WGS) entry which is preliminary data.</text>
</comment>
<name>A0A4R5BFC4_9ACTN</name>
<proteinExistence type="predicted"/>
<keyword evidence="2" id="KW-1185">Reference proteome</keyword>
<evidence type="ECO:0000313" key="2">
    <source>
        <dbReference type="Proteomes" id="UP000294513"/>
    </source>
</evidence>
<gene>
    <name evidence="1" type="ORF">E1298_20460</name>
</gene>
<dbReference type="Proteomes" id="UP000294513">
    <property type="component" value="Unassembled WGS sequence"/>
</dbReference>
<organism evidence="1 2">
    <name type="scientific">Actinomadura rubrisoli</name>
    <dbReference type="NCBI Taxonomy" id="2530368"/>
    <lineage>
        <taxon>Bacteria</taxon>
        <taxon>Bacillati</taxon>
        <taxon>Actinomycetota</taxon>
        <taxon>Actinomycetes</taxon>
        <taxon>Streptosporangiales</taxon>
        <taxon>Thermomonosporaceae</taxon>
        <taxon>Actinomadura</taxon>
    </lineage>
</organism>
<dbReference type="AlphaFoldDB" id="A0A4R5BFC4"/>
<accession>A0A4R5BFC4</accession>
<sequence>MMMRPARLAGTAVAAFEEAMATQRRPKTMIRFVADAARDTAEEALADAPEAPARVAFDVAFHEVSGIVRRLLEGTGYLAETVAAIRDEAHRLARQVDARGGAADSRFVQAARELVRPDE</sequence>
<dbReference type="RefSeq" id="WP_131895597.1">
    <property type="nucleotide sequence ID" value="NZ_SMKU01000105.1"/>
</dbReference>